<keyword evidence="3" id="KW-1185">Reference proteome</keyword>
<keyword evidence="1" id="KW-0812">Transmembrane</keyword>
<protein>
    <submittedName>
        <fullName evidence="2">Uncharacterized protein</fullName>
    </submittedName>
</protein>
<dbReference type="Proteomes" id="UP001596254">
    <property type="component" value="Unassembled WGS sequence"/>
</dbReference>
<keyword evidence="1" id="KW-0472">Membrane</keyword>
<evidence type="ECO:0000256" key="1">
    <source>
        <dbReference type="SAM" id="Phobius"/>
    </source>
</evidence>
<evidence type="ECO:0000313" key="2">
    <source>
        <dbReference type="EMBL" id="MFC6206670.1"/>
    </source>
</evidence>
<name>A0ABW1SR87_9LACO</name>
<proteinExistence type="predicted"/>
<accession>A0ABW1SR87</accession>
<reference evidence="3" key="1">
    <citation type="journal article" date="2019" name="Int. J. Syst. Evol. Microbiol.">
        <title>The Global Catalogue of Microorganisms (GCM) 10K type strain sequencing project: providing services to taxonomists for standard genome sequencing and annotation.</title>
        <authorList>
            <consortium name="The Broad Institute Genomics Platform"/>
            <consortium name="The Broad Institute Genome Sequencing Center for Infectious Disease"/>
            <person name="Wu L."/>
            <person name="Ma J."/>
        </authorList>
    </citation>
    <scope>NUCLEOTIDE SEQUENCE [LARGE SCALE GENOMIC DNA]</scope>
    <source>
        <strain evidence="3">CCM 8905</strain>
    </source>
</reference>
<dbReference type="EMBL" id="JBHSSK010000010">
    <property type="protein sequence ID" value="MFC6206670.1"/>
    <property type="molecule type" value="Genomic_DNA"/>
</dbReference>
<gene>
    <name evidence="2" type="ORF">ACFP1G_04140</name>
</gene>
<feature type="transmembrane region" description="Helical" evidence="1">
    <location>
        <begin position="81"/>
        <end position="100"/>
    </location>
</feature>
<keyword evidence="1" id="KW-1133">Transmembrane helix</keyword>
<sequence>MHLSKGQQLTEAFIGCIVLGFPLFLIIDGSLEFATGNLDHPDTFILLGLLLLSLVGLVGTIVFGWRWYYYRWQNLPTSSKILTGLYILALLIGTVTWIILNHNLPLK</sequence>
<evidence type="ECO:0000313" key="3">
    <source>
        <dbReference type="Proteomes" id="UP001596254"/>
    </source>
</evidence>
<feature type="transmembrane region" description="Helical" evidence="1">
    <location>
        <begin position="43"/>
        <end position="69"/>
    </location>
</feature>
<comment type="caution">
    <text evidence="2">The sequence shown here is derived from an EMBL/GenBank/DDBJ whole genome shotgun (WGS) entry which is preliminary data.</text>
</comment>
<organism evidence="2 3">
    <name type="scientific">Levilactobacillus tongjiangensis</name>
    <dbReference type="NCBI Taxonomy" id="2486023"/>
    <lineage>
        <taxon>Bacteria</taxon>
        <taxon>Bacillati</taxon>
        <taxon>Bacillota</taxon>
        <taxon>Bacilli</taxon>
        <taxon>Lactobacillales</taxon>
        <taxon>Lactobacillaceae</taxon>
        <taxon>Levilactobacillus</taxon>
    </lineage>
</organism>
<feature type="transmembrane region" description="Helical" evidence="1">
    <location>
        <begin position="12"/>
        <end position="31"/>
    </location>
</feature>
<dbReference type="RefSeq" id="WP_125694105.1">
    <property type="nucleotide sequence ID" value="NZ_JBHSSK010000010.1"/>
</dbReference>